<dbReference type="AlphaFoldDB" id="A0A4R5BKY6"/>
<sequence>MAESDEERPDGRRVTSETHQLRQATRELRLHLDELPIDYRPDVSGDRFLAGLAFMFARQRYACAESLIGAGFGGTVIGSMARSLFVDGLRWLWIGDEPDRRRALLGDLRDERNRLCILLEQTDATLGNEPRWLMPLPDIADLTGQSMSWLDVPALPNENELLDDFLSRRGVGSSPGNVSEHAQLLRRTRELLDMSGLRGAVMVLAHAGHGNYLGLLSSFTDDGAAGHDLRADHEALFMQVASVGVAATLIGTAAAVPELWPADVPRQAFLERAVELAAGVTATAVPLHRLDTARRPVPQRKGRSAPSRQATLLRPGVVQPAGDLPPGIDAAQGVVQAAETYYQSVKSMRVNPWDCGQPTLHAMLAYGGGHSNLEAVMATYDQPGSSVIAVFAARMLLEEAARMAWRYSVGDWQKFKERAKQYFDEFRARQQKTINTLIGSGVPRSDAIHIFARPKNVLIVTPDDEIARNRKPLPTIGSMLRDLGDPFPEPGWLEVAYSLLSQITHSTPIGHLHTTRFRHGVGHGNELSPEMLGLSIDVACLGSAHLIGLSARLLTDNANDAAQYHNEIIRHAAAVHSIARLVHGLD</sequence>
<proteinExistence type="predicted"/>
<gene>
    <name evidence="1" type="ORF">E1293_08015</name>
</gene>
<dbReference type="Proteomes" id="UP000295578">
    <property type="component" value="Unassembled WGS sequence"/>
</dbReference>
<evidence type="ECO:0000313" key="2">
    <source>
        <dbReference type="Proteomes" id="UP000295578"/>
    </source>
</evidence>
<dbReference type="OrthoDB" id="3947787at2"/>
<keyword evidence="2" id="KW-1185">Reference proteome</keyword>
<organism evidence="1 2">
    <name type="scientific">Actinomadura darangshiensis</name>
    <dbReference type="NCBI Taxonomy" id="705336"/>
    <lineage>
        <taxon>Bacteria</taxon>
        <taxon>Bacillati</taxon>
        <taxon>Actinomycetota</taxon>
        <taxon>Actinomycetes</taxon>
        <taxon>Streptosporangiales</taxon>
        <taxon>Thermomonosporaceae</taxon>
        <taxon>Actinomadura</taxon>
    </lineage>
</organism>
<comment type="caution">
    <text evidence="1">The sequence shown here is derived from an EMBL/GenBank/DDBJ whole genome shotgun (WGS) entry which is preliminary data.</text>
</comment>
<dbReference type="EMBL" id="SMKY01000024">
    <property type="protein sequence ID" value="TDD87341.1"/>
    <property type="molecule type" value="Genomic_DNA"/>
</dbReference>
<name>A0A4R5BKY6_9ACTN</name>
<reference evidence="1 2" key="1">
    <citation type="submission" date="2019-03" db="EMBL/GenBank/DDBJ databases">
        <title>Draft genome sequences of novel Actinobacteria.</title>
        <authorList>
            <person name="Sahin N."/>
            <person name="Ay H."/>
            <person name="Saygin H."/>
        </authorList>
    </citation>
    <scope>NUCLEOTIDE SEQUENCE [LARGE SCALE GENOMIC DNA]</scope>
    <source>
        <strain evidence="1 2">DSM 45941</strain>
    </source>
</reference>
<accession>A0A4R5BKY6</accession>
<protein>
    <submittedName>
        <fullName evidence="1">Uncharacterized protein</fullName>
    </submittedName>
</protein>
<evidence type="ECO:0000313" key="1">
    <source>
        <dbReference type="EMBL" id="TDD87341.1"/>
    </source>
</evidence>
<dbReference type="RefSeq" id="WP_132195446.1">
    <property type="nucleotide sequence ID" value="NZ_SMKY01000024.1"/>
</dbReference>